<evidence type="ECO:0000313" key="2">
    <source>
        <dbReference type="EMBL" id="EAU44971.1"/>
    </source>
</evidence>
<reference evidence="2 3" key="1">
    <citation type="journal article" date="2010" name="J. Bacteriol.">
        <title>Genome sequences of Pelagibaca bermudensis HTCC2601T and Maritimibacter alkaliphilus HTCC2654T, the type strains of two marine Roseobacter genera.</title>
        <authorList>
            <person name="Thrash J.C."/>
            <person name="Cho J.C."/>
            <person name="Ferriera S."/>
            <person name="Johnson J."/>
            <person name="Vergin K.L."/>
            <person name="Giovannoni S.J."/>
        </authorList>
    </citation>
    <scope>NUCLEOTIDE SEQUENCE [LARGE SCALE GENOMIC DNA]</scope>
    <source>
        <strain evidence="3">DSM 26914 / JCM 13377 / KCTC 12554 / HTCC2601</strain>
    </source>
</reference>
<keyword evidence="1" id="KW-1133">Transmembrane helix</keyword>
<keyword evidence="1" id="KW-0472">Membrane</keyword>
<evidence type="ECO:0000256" key="1">
    <source>
        <dbReference type="SAM" id="Phobius"/>
    </source>
</evidence>
<evidence type="ECO:0000313" key="3">
    <source>
        <dbReference type="Proteomes" id="UP000006230"/>
    </source>
</evidence>
<feature type="transmembrane region" description="Helical" evidence="1">
    <location>
        <begin position="20"/>
        <end position="46"/>
    </location>
</feature>
<dbReference type="RefSeq" id="WP_007794323.1">
    <property type="nucleotide sequence ID" value="NZ_DS022276.1"/>
</dbReference>
<keyword evidence="1" id="KW-0812">Transmembrane</keyword>
<dbReference type="Proteomes" id="UP000006230">
    <property type="component" value="Unassembled WGS sequence"/>
</dbReference>
<dbReference type="STRING" id="314265.R2601_12388"/>
<dbReference type="EMBL" id="AATQ01000034">
    <property type="protein sequence ID" value="EAU44971.1"/>
    <property type="molecule type" value="Genomic_DNA"/>
</dbReference>
<name>Q0FLA0_SALBH</name>
<protein>
    <submittedName>
        <fullName evidence="2">Uncharacterized protein</fullName>
    </submittedName>
</protein>
<sequence length="47" mass="5295">MTQNNHTEKTKRQLPRGWWIAPGLLIGGLLWFFIIKGVIALVHLVAG</sequence>
<gene>
    <name evidence="2" type="ORF">R2601_12388</name>
</gene>
<dbReference type="AlphaFoldDB" id="Q0FLA0"/>
<proteinExistence type="predicted"/>
<comment type="caution">
    <text evidence="2">The sequence shown here is derived from an EMBL/GenBank/DDBJ whole genome shotgun (WGS) entry which is preliminary data.</text>
</comment>
<accession>Q0FLA0</accession>
<organism evidence="2 3">
    <name type="scientific">Salipiger bermudensis (strain DSM 26914 / JCM 13377 / KCTC 12554 / HTCC2601)</name>
    <name type="common">Pelagibaca bermudensis</name>
    <dbReference type="NCBI Taxonomy" id="314265"/>
    <lineage>
        <taxon>Bacteria</taxon>
        <taxon>Pseudomonadati</taxon>
        <taxon>Pseudomonadota</taxon>
        <taxon>Alphaproteobacteria</taxon>
        <taxon>Rhodobacterales</taxon>
        <taxon>Roseobacteraceae</taxon>
        <taxon>Salipiger</taxon>
    </lineage>
</organism>
<dbReference type="HOGENOM" id="CLU_3171296_0_0_5"/>
<keyword evidence="3" id="KW-1185">Reference proteome</keyword>